<dbReference type="KEGG" id="aten:116308447"/>
<evidence type="ECO:0000313" key="2">
    <source>
        <dbReference type="Proteomes" id="UP000515163"/>
    </source>
</evidence>
<dbReference type="InParanoid" id="A0A6P8J4Z4"/>
<evidence type="ECO:0000259" key="1">
    <source>
        <dbReference type="Pfam" id="PF23154"/>
    </source>
</evidence>
<organism evidence="2 3">
    <name type="scientific">Actinia tenebrosa</name>
    <name type="common">Australian red waratah sea anemone</name>
    <dbReference type="NCBI Taxonomy" id="6105"/>
    <lineage>
        <taxon>Eukaryota</taxon>
        <taxon>Metazoa</taxon>
        <taxon>Cnidaria</taxon>
        <taxon>Anthozoa</taxon>
        <taxon>Hexacorallia</taxon>
        <taxon>Actiniaria</taxon>
        <taxon>Actiniidae</taxon>
        <taxon>Actinia</taxon>
    </lineage>
</organism>
<dbReference type="PANTHER" id="PTHR13136:SF16">
    <property type="entry name" value="KAT8 REGULATORY NSL COMPLEX SUBUNIT 3"/>
    <property type="match status" value="1"/>
</dbReference>
<dbReference type="InterPro" id="IPR056519">
    <property type="entry name" value="KANSL3_1st"/>
</dbReference>
<reference evidence="3" key="1">
    <citation type="submission" date="2025-08" db="UniProtKB">
        <authorList>
            <consortium name="RefSeq"/>
        </authorList>
    </citation>
    <scope>IDENTIFICATION</scope>
    <source>
        <tissue evidence="3">Tentacle</tissue>
    </source>
</reference>
<dbReference type="RefSeq" id="XP_031574729.1">
    <property type="nucleotide sequence ID" value="XM_031718869.1"/>
</dbReference>
<feature type="domain" description="KANSL3 helical" evidence="1">
    <location>
        <begin position="125"/>
        <end position="234"/>
    </location>
</feature>
<dbReference type="Proteomes" id="UP000515163">
    <property type="component" value="Unplaced"/>
</dbReference>
<dbReference type="GeneID" id="116308447"/>
<sequence length="356" mass="39530">MANMAAFANPSRAVFVRNIQSLVEIILTDHAYTKPWSAHPEASKAKPMKTLFLPKDDEKALCKKVEDEEIDVCEVEPSNNSTIIYDTTKAKTVMCECEKHVTTVTSKRTPDTWEELICRTGWGPKQNSLFDKVIKVLSTLRLARLAFEQTPNEPVKRRIATDKATKRFRQILSTIEWDPKLTAWLHTTLVDGLSIPLLACYLDVLQTLRAKAPTLVDRIVSNHTSQRRGPAANAEALSLLLKRPWDPSHGLVTQHKTRKLPGSPLLLIVPSGPTTNTGSGTSSKRTRFWHNQLSVLGKVVPVTMHTSNGGSGVTISQCLDHIIGAVRTKVLELRSHFPNRPIILIGWSIGALVSCQ</sequence>
<dbReference type="GO" id="GO:0044545">
    <property type="term" value="C:NSL complex"/>
    <property type="evidence" value="ECO:0007669"/>
    <property type="project" value="TreeGrafter"/>
</dbReference>
<protein>
    <submittedName>
        <fullName evidence="3">KAT8 regulatory NSL complex subunit 3-like</fullName>
    </submittedName>
</protein>
<dbReference type="AlphaFoldDB" id="A0A6P8J4Z4"/>
<dbReference type="PANTHER" id="PTHR13136">
    <property type="entry name" value="TESTIS DEVELOPMENT PROTEIN PRTD"/>
    <property type="match status" value="1"/>
</dbReference>
<proteinExistence type="predicted"/>
<gene>
    <name evidence="3" type="primary">LOC116308447</name>
</gene>
<evidence type="ECO:0000313" key="3">
    <source>
        <dbReference type="RefSeq" id="XP_031574729.1"/>
    </source>
</evidence>
<dbReference type="Pfam" id="PF23154">
    <property type="entry name" value="KANSL3_1st"/>
    <property type="match status" value="1"/>
</dbReference>
<keyword evidence="2" id="KW-1185">Reference proteome</keyword>
<dbReference type="InterPro" id="IPR029058">
    <property type="entry name" value="AB_hydrolase_fold"/>
</dbReference>
<dbReference type="InterPro" id="IPR026555">
    <property type="entry name" value="NSL3/Tex30"/>
</dbReference>
<accession>A0A6P8J4Z4</accession>
<dbReference type="OrthoDB" id="5970609at2759"/>
<feature type="non-terminal residue" evidence="3">
    <location>
        <position position="356"/>
    </location>
</feature>
<dbReference type="SUPFAM" id="SSF53474">
    <property type="entry name" value="alpha/beta-Hydrolases"/>
    <property type="match status" value="1"/>
</dbReference>
<name>A0A6P8J4Z4_ACTTE</name>
<dbReference type="GO" id="GO:0045944">
    <property type="term" value="P:positive regulation of transcription by RNA polymerase II"/>
    <property type="evidence" value="ECO:0007669"/>
    <property type="project" value="TreeGrafter"/>
</dbReference>